<evidence type="ECO:0000313" key="1">
    <source>
        <dbReference type="EMBL" id="EJW94074.1"/>
    </source>
</evidence>
<dbReference type="AlphaFoldDB" id="J9G3H8"/>
<accession>J9G3H8</accession>
<protein>
    <submittedName>
        <fullName evidence="1">Uncharacterized protein</fullName>
    </submittedName>
</protein>
<comment type="caution">
    <text evidence="1">The sequence shown here is derived from an EMBL/GenBank/DDBJ whole genome shotgun (WGS) entry which is preliminary data.</text>
</comment>
<dbReference type="EMBL" id="AMCI01006586">
    <property type="protein sequence ID" value="EJW94074.1"/>
    <property type="molecule type" value="Genomic_DNA"/>
</dbReference>
<gene>
    <name evidence="1" type="ORF">EVA_17816</name>
</gene>
<organism evidence="1">
    <name type="scientific">gut metagenome</name>
    <dbReference type="NCBI Taxonomy" id="749906"/>
    <lineage>
        <taxon>unclassified sequences</taxon>
        <taxon>metagenomes</taxon>
        <taxon>organismal metagenomes</taxon>
    </lineage>
</organism>
<proteinExistence type="predicted"/>
<reference evidence="1" key="1">
    <citation type="journal article" date="2012" name="PLoS ONE">
        <title>Gene sets for utilization of primary and secondary nutrition supplies in the distal gut of endangered iberian lynx.</title>
        <authorList>
            <person name="Alcaide M."/>
            <person name="Messina E."/>
            <person name="Richter M."/>
            <person name="Bargiela R."/>
            <person name="Peplies J."/>
            <person name="Huws S.A."/>
            <person name="Newbold C.J."/>
            <person name="Golyshin P.N."/>
            <person name="Simon M.A."/>
            <person name="Lopez G."/>
            <person name="Yakimov M.M."/>
            <person name="Ferrer M."/>
        </authorList>
    </citation>
    <scope>NUCLEOTIDE SEQUENCE</scope>
</reference>
<sequence>MEQPFPLNIQQQQLNKVKSLGLRIQEWLLTSCLQE</sequence>
<name>J9G3H8_9ZZZZ</name>